<reference evidence="2 3" key="1">
    <citation type="journal article" date="2020" name="Front. Microbiol.">
        <title>Design of Bacterial Strain-Specific qPCR Assays Using NGS Data and Publicly Available Resources and Its Application to Track Biocontrol Strains.</title>
        <authorList>
            <person name="Hernandez I."/>
            <person name="Sant C."/>
            <person name="Martinez R."/>
            <person name="Fernandez C."/>
        </authorList>
    </citation>
    <scope>NUCLEOTIDE SEQUENCE [LARGE SCALE GENOMIC DNA]</scope>
    <source>
        <strain evidence="2 3">B24</strain>
    </source>
</reference>
<evidence type="ECO:0000313" key="2">
    <source>
        <dbReference type="EMBL" id="QMU96458.1"/>
    </source>
</evidence>
<dbReference type="EMBL" id="CP043732">
    <property type="protein sequence ID" value="QMU96458.1"/>
    <property type="molecule type" value="Genomic_DNA"/>
</dbReference>
<protein>
    <recommendedName>
        <fullName evidence="4">Lipoprotein</fullName>
    </recommendedName>
</protein>
<sequence>MMPSPTGAARPAALLAPLIAVMCLAGCAGVPKDAEELKVATDAQRIAADFAVELYRGPTDTIDDYARWADEDLAGGQSLEMIGFSGYPGAVHGEPFGALLLRVTIATREDGPYRACFESEFDYWGVATEEFGDRDPDALARRVECPADAHPVDPPADTRTVHVVPDGAQQSVIDVLSAVDPDASADGIRAEIVSRIPQPTGEREVAYDPSVLVRNEEIGVALGGVDDCVLVARRADGTVEAADVPRVLLQPGELGCRPETALMPADQLRSPH</sequence>
<dbReference type="AlphaFoldDB" id="A0A7D7W7R8"/>
<keyword evidence="1" id="KW-0732">Signal</keyword>
<accession>A0A7D7W7R8</accession>
<dbReference type="Proteomes" id="UP000515708">
    <property type="component" value="Chromosome"/>
</dbReference>
<evidence type="ECO:0008006" key="4">
    <source>
        <dbReference type="Google" id="ProtNLM"/>
    </source>
</evidence>
<name>A0A7D7W7R8_9MICO</name>
<proteinExistence type="predicted"/>
<dbReference type="RefSeq" id="WP_182254876.1">
    <property type="nucleotide sequence ID" value="NZ_CP043732.1"/>
</dbReference>
<organism evidence="2 3">
    <name type="scientific">Microbacterium esteraromaticum</name>
    <dbReference type="NCBI Taxonomy" id="57043"/>
    <lineage>
        <taxon>Bacteria</taxon>
        <taxon>Bacillati</taxon>
        <taxon>Actinomycetota</taxon>
        <taxon>Actinomycetes</taxon>
        <taxon>Micrococcales</taxon>
        <taxon>Microbacteriaceae</taxon>
        <taxon>Microbacterium</taxon>
    </lineage>
</organism>
<evidence type="ECO:0000313" key="3">
    <source>
        <dbReference type="Proteomes" id="UP000515708"/>
    </source>
</evidence>
<feature type="signal peptide" evidence="1">
    <location>
        <begin position="1"/>
        <end position="28"/>
    </location>
</feature>
<gene>
    <name evidence="2" type="ORF">FVO59_03965</name>
</gene>
<feature type="chain" id="PRO_5039078687" description="Lipoprotein" evidence="1">
    <location>
        <begin position="29"/>
        <end position="272"/>
    </location>
</feature>
<evidence type="ECO:0000256" key="1">
    <source>
        <dbReference type="SAM" id="SignalP"/>
    </source>
</evidence>